<dbReference type="Proteomes" id="UP000694846">
    <property type="component" value="Unplaced"/>
</dbReference>
<name>A0A2S2QDJ7_9HEMI</name>
<dbReference type="GO" id="GO:0005829">
    <property type="term" value="C:cytosol"/>
    <property type="evidence" value="ECO:0007669"/>
    <property type="project" value="TreeGrafter"/>
</dbReference>
<dbReference type="InterPro" id="IPR000719">
    <property type="entry name" value="Prot_kinase_dom"/>
</dbReference>
<dbReference type="GO" id="GO:0008033">
    <property type="term" value="P:tRNA processing"/>
    <property type="evidence" value="ECO:0007669"/>
    <property type="project" value="UniProtKB-KW"/>
</dbReference>
<dbReference type="FunFam" id="3.30.200.20:FF:000201">
    <property type="entry name" value="TP53-regulating kinase isoform X1"/>
    <property type="match status" value="1"/>
</dbReference>
<proteinExistence type="inferred from homology"/>
<dbReference type="GO" id="GO:0005634">
    <property type="term" value="C:nucleus"/>
    <property type="evidence" value="ECO:0007669"/>
    <property type="project" value="TreeGrafter"/>
</dbReference>
<evidence type="ECO:0000256" key="7">
    <source>
        <dbReference type="ARBA" id="ARBA00022777"/>
    </source>
</evidence>
<comment type="catalytic activity">
    <reaction evidence="10">
        <text>L-seryl-[protein] + ATP = O-phospho-L-seryl-[protein] + ADP + H(+)</text>
        <dbReference type="Rhea" id="RHEA:17989"/>
        <dbReference type="Rhea" id="RHEA-COMP:9863"/>
        <dbReference type="Rhea" id="RHEA-COMP:11604"/>
        <dbReference type="ChEBI" id="CHEBI:15378"/>
        <dbReference type="ChEBI" id="CHEBI:29999"/>
        <dbReference type="ChEBI" id="CHEBI:30616"/>
        <dbReference type="ChEBI" id="CHEBI:83421"/>
        <dbReference type="ChEBI" id="CHEBI:456216"/>
        <dbReference type="EC" id="2.7.11.1"/>
    </reaction>
</comment>
<comment type="catalytic activity">
    <reaction evidence="9">
        <text>L-threonyl-[protein] + ATP = O-phospho-L-threonyl-[protein] + ADP + H(+)</text>
        <dbReference type="Rhea" id="RHEA:46608"/>
        <dbReference type="Rhea" id="RHEA-COMP:11060"/>
        <dbReference type="Rhea" id="RHEA-COMP:11605"/>
        <dbReference type="ChEBI" id="CHEBI:15378"/>
        <dbReference type="ChEBI" id="CHEBI:30013"/>
        <dbReference type="ChEBI" id="CHEBI:30616"/>
        <dbReference type="ChEBI" id="CHEBI:61977"/>
        <dbReference type="ChEBI" id="CHEBI:456216"/>
        <dbReference type="EC" id="2.7.11.1"/>
    </reaction>
</comment>
<evidence type="ECO:0000256" key="8">
    <source>
        <dbReference type="ARBA" id="ARBA00022840"/>
    </source>
</evidence>
<comment type="similarity">
    <text evidence="1">Belongs to the protein kinase superfamily. BUD32 family.</text>
</comment>
<keyword evidence="7 12" id="KW-0418">Kinase</keyword>
<evidence type="ECO:0000313" key="14">
    <source>
        <dbReference type="RefSeq" id="XP_025408589.1"/>
    </source>
</evidence>
<dbReference type="AlphaFoldDB" id="A0A2S2QDJ7"/>
<keyword evidence="5" id="KW-0819">tRNA processing</keyword>
<accession>A0A2S2QDJ7</accession>
<evidence type="ECO:0000256" key="9">
    <source>
        <dbReference type="ARBA" id="ARBA00047899"/>
    </source>
</evidence>
<reference evidence="12" key="1">
    <citation type="submission" date="2018-04" db="EMBL/GenBank/DDBJ databases">
        <title>Transcriptome assembly of Sipha flava.</title>
        <authorList>
            <person name="Scully E.D."/>
            <person name="Geib S.M."/>
            <person name="Palmer N.A."/>
            <person name="Koch K."/>
            <person name="Bradshaw J."/>
            <person name="Heng-Moss T."/>
            <person name="Sarath G."/>
        </authorList>
    </citation>
    <scope>NUCLEOTIDE SEQUENCE</scope>
</reference>
<gene>
    <name evidence="12" type="primary">bud32</name>
    <name evidence="14" type="synonym">LOC112682265</name>
    <name evidence="12" type="ORF">g.28893</name>
</gene>
<dbReference type="SUPFAM" id="SSF56112">
    <property type="entry name" value="Protein kinase-like (PK-like)"/>
    <property type="match status" value="1"/>
</dbReference>
<dbReference type="EMBL" id="GGMS01006069">
    <property type="protein sequence ID" value="MBY75272.1"/>
    <property type="molecule type" value="Transcribed_RNA"/>
</dbReference>
<dbReference type="EC" id="2.7.11.1" evidence="2"/>
<evidence type="ECO:0000256" key="10">
    <source>
        <dbReference type="ARBA" id="ARBA00048679"/>
    </source>
</evidence>
<dbReference type="Gene3D" id="3.30.200.20">
    <property type="entry name" value="Phosphorylase Kinase, domain 1"/>
    <property type="match status" value="1"/>
</dbReference>
<dbReference type="GO" id="GO:0000408">
    <property type="term" value="C:EKC/KEOPS complex"/>
    <property type="evidence" value="ECO:0007669"/>
    <property type="project" value="TreeGrafter"/>
</dbReference>
<dbReference type="NCBIfam" id="TIGR03724">
    <property type="entry name" value="arch_bud32"/>
    <property type="match status" value="1"/>
</dbReference>
<keyword evidence="13" id="KW-1185">Reference proteome</keyword>
<protein>
    <recommendedName>
        <fullName evidence="2">non-specific serine/threonine protein kinase</fullName>
        <ecNumber evidence="2">2.7.11.1</ecNumber>
    </recommendedName>
</protein>
<dbReference type="InterPro" id="IPR011009">
    <property type="entry name" value="Kinase-like_dom_sf"/>
</dbReference>
<evidence type="ECO:0000256" key="4">
    <source>
        <dbReference type="ARBA" id="ARBA00022679"/>
    </source>
</evidence>
<feature type="domain" description="Protein kinase" evidence="11">
    <location>
        <begin position="1"/>
        <end position="215"/>
    </location>
</feature>
<evidence type="ECO:0000256" key="3">
    <source>
        <dbReference type="ARBA" id="ARBA00022527"/>
    </source>
</evidence>
<dbReference type="InterPro" id="IPR022495">
    <property type="entry name" value="Bud32"/>
</dbReference>
<dbReference type="GO" id="GO:0004674">
    <property type="term" value="F:protein serine/threonine kinase activity"/>
    <property type="evidence" value="ECO:0007669"/>
    <property type="project" value="UniProtKB-KW"/>
</dbReference>
<dbReference type="Pfam" id="PF00069">
    <property type="entry name" value="Pkinase"/>
    <property type="match status" value="1"/>
</dbReference>
<evidence type="ECO:0000256" key="2">
    <source>
        <dbReference type="ARBA" id="ARBA00012513"/>
    </source>
</evidence>
<keyword evidence="6" id="KW-0547">Nucleotide-binding</keyword>
<organism evidence="12">
    <name type="scientific">Sipha flava</name>
    <name type="common">yellow sugarcane aphid</name>
    <dbReference type="NCBI Taxonomy" id="143950"/>
    <lineage>
        <taxon>Eukaryota</taxon>
        <taxon>Metazoa</taxon>
        <taxon>Ecdysozoa</taxon>
        <taxon>Arthropoda</taxon>
        <taxon>Hexapoda</taxon>
        <taxon>Insecta</taxon>
        <taxon>Pterygota</taxon>
        <taxon>Neoptera</taxon>
        <taxon>Paraneoptera</taxon>
        <taxon>Hemiptera</taxon>
        <taxon>Sternorrhyncha</taxon>
        <taxon>Aphidomorpha</taxon>
        <taxon>Aphidoidea</taxon>
        <taxon>Aphididae</taxon>
        <taxon>Sipha</taxon>
    </lineage>
</organism>
<dbReference type="GO" id="GO:0070525">
    <property type="term" value="P:tRNA threonylcarbamoyladenosine metabolic process"/>
    <property type="evidence" value="ECO:0007669"/>
    <property type="project" value="TreeGrafter"/>
</dbReference>
<dbReference type="GO" id="GO:0005524">
    <property type="term" value="F:ATP binding"/>
    <property type="evidence" value="ECO:0007669"/>
    <property type="project" value="UniProtKB-KW"/>
</dbReference>
<evidence type="ECO:0000256" key="5">
    <source>
        <dbReference type="ARBA" id="ARBA00022694"/>
    </source>
</evidence>
<evidence type="ECO:0000256" key="1">
    <source>
        <dbReference type="ARBA" id="ARBA00010630"/>
    </source>
</evidence>
<dbReference type="PANTHER" id="PTHR12209">
    <property type="entry name" value="NON-SPECIFIC SERINE/THREONINE PROTEIN KINASE"/>
    <property type="match status" value="1"/>
</dbReference>
<dbReference type="RefSeq" id="XP_025408589.1">
    <property type="nucleotide sequence ID" value="XM_025552804.1"/>
</dbReference>
<evidence type="ECO:0000313" key="12">
    <source>
        <dbReference type="EMBL" id="MBY75272.1"/>
    </source>
</evidence>
<keyword evidence="4" id="KW-0808">Transferase</keyword>
<dbReference type="OrthoDB" id="3399at2759"/>
<evidence type="ECO:0000313" key="13">
    <source>
        <dbReference type="Proteomes" id="UP000694846"/>
    </source>
</evidence>
<sequence length="215" mass="24547">MELYKQGAESKIYSTIYLDRKAIVKERFSKQYRNKLLDQTLRKERTKAESKAILKCKQGGIVTPAIYSLDLNDCKITMEKINGQTINDYLINMRNKKDDNAKLTSILMNIGGIVGKMHSIGVFHGDLTTSNILKMEDDTLALIDFGLSHFNPSIEDKAVDIYVLERAFTSTHSYFTHFFAAILDGYKNAYKSNVQAVIDQYQNVRARGRKREMIG</sequence>
<reference evidence="14" key="2">
    <citation type="submission" date="2025-04" db="UniProtKB">
        <authorList>
            <consortium name="RefSeq"/>
        </authorList>
    </citation>
    <scope>IDENTIFICATION</scope>
    <source>
        <tissue evidence="14">Whole body</tissue>
    </source>
</reference>
<dbReference type="PANTHER" id="PTHR12209:SF0">
    <property type="entry name" value="EKC_KEOPS COMPLEX SUBUNIT TP53RK"/>
    <property type="match status" value="1"/>
</dbReference>
<dbReference type="Gene3D" id="1.10.510.10">
    <property type="entry name" value="Transferase(Phosphotransferase) domain 1"/>
    <property type="match status" value="1"/>
</dbReference>
<keyword evidence="8" id="KW-0067">ATP-binding</keyword>
<evidence type="ECO:0000256" key="6">
    <source>
        <dbReference type="ARBA" id="ARBA00022741"/>
    </source>
</evidence>
<keyword evidence="3" id="KW-0723">Serine/threonine-protein kinase</keyword>
<dbReference type="PROSITE" id="PS50011">
    <property type="entry name" value="PROTEIN_KINASE_DOM"/>
    <property type="match status" value="1"/>
</dbReference>
<evidence type="ECO:0000259" key="11">
    <source>
        <dbReference type="PROSITE" id="PS50011"/>
    </source>
</evidence>